<dbReference type="PROSITE" id="PS50928">
    <property type="entry name" value="ABC_TM1"/>
    <property type="match status" value="1"/>
</dbReference>
<dbReference type="EMBL" id="JASKHM010000016">
    <property type="protein sequence ID" value="MEQ4485665.1"/>
    <property type="molecule type" value="Genomic_DNA"/>
</dbReference>
<gene>
    <name evidence="9" type="ORF">QJS35_25075</name>
</gene>
<sequence>MKAKHYSWNATAAGYLFIAPLLAVMVVFFAYGFYFLVRTGFQSTDISFHTPKYIGWDNYRLLLVDSRFFHSILNTIVFAVVSVIIGLTFGFVASIFLQFKLPGKKLFHSILFLPTIMPMALIATVIAMMLESRFGTLNTFLRFIGLDFLALQWLSDPNLAYGSIMVMSIFLIGLPIMYYVSEFPTLNTSVLEAAVLDGAGLGRMLTLILFPMLRNTHKTVILSILLGSFREFERIFLLTGGGPMNSTEIVSTYVFRQQNGGMEMGIMSAASVIVLLVAFILALLQIRFTTMKK</sequence>
<organism evidence="9 10">
    <name type="scientific">Cohnella silvisoli</name>
    <dbReference type="NCBI Taxonomy" id="2873699"/>
    <lineage>
        <taxon>Bacteria</taxon>
        <taxon>Bacillati</taxon>
        <taxon>Bacillota</taxon>
        <taxon>Bacilli</taxon>
        <taxon>Bacillales</taxon>
        <taxon>Paenibacillaceae</taxon>
        <taxon>Cohnella</taxon>
    </lineage>
</organism>
<evidence type="ECO:0000256" key="7">
    <source>
        <dbReference type="SAM" id="Phobius"/>
    </source>
</evidence>
<evidence type="ECO:0000256" key="3">
    <source>
        <dbReference type="ARBA" id="ARBA00022475"/>
    </source>
</evidence>
<comment type="subcellular location">
    <subcellularLocation>
        <location evidence="1">Cell membrane</location>
        <topology evidence="1">Multi-pass membrane protein</topology>
    </subcellularLocation>
</comment>
<evidence type="ECO:0000256" key="4">
    <source>
        <dbReference type="ARBA" id="ARBA00022692"/>
    </source>
</evidence>
<evidence type="ECO:0000256" key="6">
    <source>
        <dbReference type="ARBA" id="ARBA00023136"/>
    </source>
</evidence>
<keyword evidence="5 7" id="KW-1133">Transmembrane helix</keyword>
<protein>
    <submittedName>
        <fullName evidence="9">Sugar ABC transporter permease</fullName>
    </submittedName>
</protein>
<keyword evidence="3" id="KW-1003">Cell membrane</keyword>
<dbReference type="Proteomes" id="UP001493487">
    <property type="component" value="Unassembled WGS sequence"/>
</dbReference>
<evidence type="ECO:0000256" key="5">
    <source>
        <dbReference type="ARBA" id="ARBA00022989"/>
    </source>
</evidence>
<dbReference type="CDD" id="cd06261">
    <property type="entry name" value="TM_PBP2"/>
    <property type="match status" value="1"/>
</dbReference>
<evidence type="ECO:0000259" key="8">
    <source>
        <dbReference type="PROSITE" id="PS50928"/>
    </source>
</evidence>
<evidence type="ECO:0000313" key="9">
    <source>
        <dbReference type="EMBL" id="MEQ4485665.1"/>
    </source>
</evidence>
<evidence type="ECO:0000313" key="10">
    <source>
        <dbReference type="Proteomes" id="UP001493487"/>
    </source>
</evidence>
<dbReference type="RefSeq" id="WP_232187949.1">
    <property type="nucleotide sequence ID" value="NZ_JAIOAP010000015.1"/>
</dbReference>
<feature type="domain" description="ABC transmembrane type-1" evidence="8">
    <location>
        <begin position="72"/>
        <end position="285"/>
    </location>
</feature>
<dbReference type="SUPFAM" id="SSF161098">
    <property type="entry name" value="MetI-like"/>
    <property type="match status" value="1"/>
</dbReference>
<evidence type="ECO:0000256" key="2">
    <source>
        <dbReference type="ARBA" id="ARBA00022448"/>
    </source>
</evidence>
<feature type="transmembrane region" description="Helical" evidence="7">
    <location>
        <begin position="72"/>
        <end position="97"/>
    </location>
</feature>
<proteinExistence type="predicted"/>
<dbReference type="PANTHER" id="PTHR30193">
    <property type="entry name" value="ABC TRANSPORTER PERMEASE PROTEIN"/>
    <property type="match status" value="1"/>
</dbReference>
<feature type="transmembrane region" description="Helical" evidence="7">
    <location>
        <begin position="193"/>
        <end position="213"/>
    </location>
</feature>
<accession>A0ABV1L050</accession>
<keyword evidence="10" id="KW-1185">Reference proteome</keyword>
<evidence type="ECO:0000256" key="1">
    <source>
        <dbReference type="ARBA" id="ARBA00004651"/>
    </source>
</evidence>
<feature type="transmembrane region" description="Helical" evidence="7">
    <location>
        <begin position="159"/>
        <end position="181"/>
    </location>
</feature>
<feature type="transmembrane region" description="Helical" evidence="7">
    <location>
        <begin position="264"/>
        <end position="284"/>
    </location>
</feature>
<feature type="transmembrane region" description="Helical" evidence="7">
    <location>
        <begin position="109"/>
        <end position="130"/>
    </location>
</feature>
<reference evidence="9 10" key="1">
    <citation type="journal article" date="2023" name="Genome Announc.">
        <title>Pan-Genome Analyses of the Genus Cohnella and Proposal of the Novel Species Cohnella silvisoli sp. nov., Isolated from Forest Soil.</title>
        <authorList>
            <person name="Wang C."/>
            <person name="Mao L."/>
            <person name="Bao G."/>
            <person name="Zhu H."/>
        </authorList>
    </citation>
    <scope>NUCLEOTIDE SEQUENCE [LARGE SCALE GENOMIC DNA]</scope>
    <source>
        <strain evidence="9 10">NL03-T5-1</strain>
    </source>
</reference>
<keyword evidence="2" id="KW-0813">Transport</keyword>
<feature type="transmembrane region" description="Helical" evidence="7">
    <location>
        <begin position="12"/>
        <end position="37"/>
    </location>
</feature>
<keyword evidence="6 7" id="KW-0472">Membrane</keyword>
<comment type="caution">
    <text evidence="9">The sequence shown here is derived from an EMBL/GenBank/DDBJ whole genome shotgun (WGS) entry which is preliminary data.</text>
</comment>
<dbReference type="InterPro" id="IPR035906">
    <property type="entry name" value="MetI-like_sf"/>
</dbReference>
<dbReference type="InterPro" id="IPR000515">
    <property type="entry name" value="MetI-like"/>
</dbReference>
<name>A0ABV1L050_9BACL</name>
<keyword evidence="4 7" id="KW-0812">Transmembrane</keyword>
<dbReference type="PANTHER" id="PTHR30193:SF41">
    <property type="entry name" value="DIACETYLCHITOBIOSE UPTAKE SYSTEM PERMEASE PROTEIN NGCF"/>
    <property type="match status" value="1"/>
</dbReference>
<dbReference type="Gene3D" id="1.10.3720.10">
    <property type="entry name" value="MetI-like"/>
    <property type="match status" value="1"/>
</dbReference>
<dbReference type="InterPro" id="IPR051393">
    <property type="entry name" value="ABC_transporter_permease"/>
</dbReference>